<sequence length="113" mass="12545">MQGYQLTFFTEQNRKHGHQSICDWLLKFAEQHGASGGTLMSGAEGFDHAGKFHSAGFFELADQPLAITISVDEKACQRLMNALAEEGGLTKIRSNCYHKPRSYDNASTYSIEV</sequence>
<evidence type="ECO:0000313" key="2">
    <source>
        <dbReference type="EMBL" id="AJZ56471.1"/>
    </source>
</evidence>
<accession>A0AAU8SRE9</accession>
<dbReference type="InterPro" id="IPR003793">
    <property type="entry name" value="UPF0166"/>
</dbReference>
<dbReference type="Gene3D" id="3.30.70.120">
    <property type="match status" value="1"/>
</dbReference>
<name>A0AAU8SRE9_9BURK</name>
<reference evidence="2 3" key="1">
    <citation type="journal article" date="2015" name="Genome Announc.">
        <title>Complete genome sequences for 59 burkholderia isolates, both pathogenic and near neighbor.</title>
        <authorList>
            <person name="Johnson S.L."/>
            <person name="Bishop-Lilly K.A."/>
            <person name="Ladner J.T."/>
            <person name="Daligault H.E."/>
            <person name="Davenport K.W."/>
            <person name="Jaissle J."/>
            <person name="Frey K.G."/>
            <person name="Koroleva G.I."/>
            <person name="Bruce D.C."/>
            <person name="Coyne S.R."/>
            <person name="Broomall S.M."/>
            <person name="Li P.E."/>
            <person name="Teshima H."/>
            <person name="Gibbons H.S."/>
            <person name="Palacios G.F."/>
            <person name="Rosenzweig C.N."/>
            <person name="Redden C.L."/>
            <person name="Xu Y."/>
            <person name="Minogue T.D."/>
            <person name="Chain P.S."/>
        </authorList>
    </citation>
    <scope>NUCLEOTIDE SEQUENCE [LARGE SCALE GENOMIC DNA]</scope>
    <source>
        <strain evidence="2 3">ATCC BAA-463</strain>
    </source>
</reference>
<protein>
    <recommendedName>
        <fullName evidence="4">DUF190 domain-containing protein</fullName>
    </recommendedName>
</protein>
<evidence type="ECO:0000256" key="1">
    <source>
        <dbReference type="ARBA" id="ARBA00010554"/>
    </source>
</evidence>
<evidence type="ECO:0000313" key="3">
    <source>
        <dbReference type="Proteomes" id="UP000032614"/>
    </source>
</evidence>
<dbReference type="Proteomes" id="UP000032614">
    <property type="component" value="Plasmid pBIL"/>
</dbReference>
<dbReference type="InterPro" id="IPR015867">
    <property type="entry name" value="N-reg_PII/ATP_PRibTrfase_C"/>
</dbReference>
<dbReference type="EMBL" id="CP010024">
    <property type="protein sequence ID" value="AJZ56471.1"/>
    <property type="molecule type" value="Genomic_DNA"/>
</dbReference>
<dbReference type="SUPFAM" id="SSF54913">
    <property type="entry name" value="GlnB-like"/>
    <property type="match status" value="1"/>
</dbReference>
<comment type="similarity">
    <text evidence="1">Belongs to the UPF0166 family.</text>
</comment>
<dbReference type="InterPro" id="IPR011322">
    <property type="entry name" value="N-reg_PII-like_a/b"/>
</dbReference>
<dbReference type="RefSeq" id="WP_045706998.1">
    <property type="nucleotide sequence ID" value="NZ_CP010024.1"/>
</dbReference>
<dbReference type="Pfam" id="PF02641">
    <property type="entry name" value="DUF190"/>
    <property type="match status" value="1"/>
</dbReference>
<geneLocation type="plasmid" evidence="2 3">
    <name>pBIL</name>
</geneLocation>
<keyword evidence="2" id="KW-0614">Plasmid</keyword>
<gene>
    <name evidence="2" type="ORF">OI25_7911</name>
</gene>
<dbReference type="AlphaFoldDB" id="A0AAU8SRE9"/>
<evidence type="ECO:0008006" key="4">
    <source>
        <dbReference type="Google" id="ProtNLM"/>
    </source>
</evidence>
<dbReference type="KEGG" id="bfn:OI25_7911"/>
<organism evidence="2 3">
    <name type="scientific">Paraburkholderia fungorum</name>
    <dbReference type="NCBI Taxonomy" id="134537"/>
    <lineage>
        <taxon>Bacteria</taxon>
        <taxon>Pseudomonadati</taxon>
        <taxon>Pseudomonadota</taxon>
        <taxon>Betaproteobacteria</taxon>
        <taxon>Burkholderiales</taxon>
        <taxon>Burkholderiaceae</taxon>
        <taxon>Paraburkholderia</taxon>
    </lineage>
</organism>
<proteinExistence type="inferred from homology"/>
<dbReference type="GeneID" id="66513178"/>